<dbReference type="InterPro" id="IPR012347">
    <property type="entry name" value="Ferritin-like"/>
</dbReference>
<dbReference type="InterPro" id="IPR010287">
    <property type="entry name" value="DUF892_YciF-like"/>
</dbReference>
<comment type="caution">
    <text evidence="1">The sequence shown here is derived from an EMBL/GenBank/DDBJ whole genome shotgun (WGS) entry which is preliminary data.</text>
</comment>
<keyword evidence="2" id="KW-1185">Reference proteome</keyword>
<organism evidence="1 2">
    <name type="scientific">Brucella endophytica</name>
    <dbReference type="NCBI Taxonomy" id="1963359"/>
    <lineage>
        <taxon>Bacteria</taxon>
        <taxon>Pseudomonadati</taxon>
        <taxon>Pseudomonadota</taxon>
        <taxon>Alphaproteobacteria</taxon>
        <taxon>Hyphomicrobiales</taxon>
        <taxon>Brucellaceae</taxon>
        <taxon>Brucella/Ochrobactrum group</taxon>
        <taxon>Brucella</taxon>
    </lineage>
</organism>
<dbReference type="EMBL" id="BMHH01000015">
    <property type="protein sequence ID" value="GGB02520.1"/>
    <property type="molecule type" value="Genomic_DNA"/>
</dbReference>
<protein>
    <submittedName>
        <fullName evidence="1">YciE/YciF family protein</fullName>
    </submittedName>
</protein>
<dbReference type="SUPFAM" id="SSF47240">
    <property type="entry name" value="Ferritin-like"/>
    <property type="match status" value="1"/>
</dbReference>
<reference evidence="1" key="2">
    <citation type="submission" date="2020-09" db="EMBL/GenBank/DDBJ databases">
        <authorList>
            <person name="Sun Q."/>
            <person name="Zhou Y."/>
        </authorList>
    </citation>
    <scope>NUCLEOTIDE SEQUENCE</scope>
    <source>
        <strain evidence="1">CGMCC 1.15082</strain>
    </source>
</reference>
<reference evidence="1" key="1">
    <citation type="journal article" date="2014" name="Int. J. Syst. Evol. Microbiol.">
        <title>Complete genome sequence of Corynebacterium casei LMG S-19264T (=DSM 44701T), isolated from a smear-ripened cheese.</title>
        <authorList>
            <consortium name="US DOE Joint Genome Institute (JGI-PGF)"/>
            <person name="Walter F."/>
            <person name="Albersmeier A."/>
            <person name="Kalinowski J."/>
            <person name="Ruckert C."/>
        </authorList>
    </citation>
    <scope>NUCLEOTIDE SEQUENCE</scope>
    <source>
        <strain evidence="1">CGMCC 1.15082</strain>
    </source>
</reference>
<dbReference type="InterPro" id="IPR009078">
    <property type="entry name" value="Ferritin-like_SF"/>
</dbReference>
<proteinExistence type="predicted"/>
<evidence type="ECO:0000313" key="1">
    <source>
        <dbReference type="EMBL" id="GGB02520.1"/>
    </source>
</evidence>
<dbReference type="CDD" id="cd00657">
    <property type="entry name" value="Ferritin_like"/>
    <property type="match status" value="1"/>
</dbReference>
<dbReference type="Proteomes" id="UP000646478">
    <property type="component" value="Unassembled WGS sequence"/>
</dbReference>
<accession>A0A916SJ02</accession>
<dbReference type="RefSeq" id="WP_188825322.1">
    <property type="nucleotide sequence ID" value="NZ_BMHH01000015.1"/>
</dbReference>
<name>A0A916SJ02_9HYPH</name>
<sequence>MSNMDEWVNQWLRDAHAMEEQAEQMLSAQASRLENYPQLRARIEQHLAETKSQRERIARCIEQRGGSTSTIKDAAGKLTAMMQGLGGVMAGDEVVKGTLASYTFEHMEIASYRILVAAAKAAGDMTTARVCEEICREEEAMAEWLADHANGITQEYLRRDSAELETAKR</sequence>
<gene>
    <name evidence="1" type="ORF">GCM10011491_33280</name>
</gene>
<dbReference type="AlphaFoldDB" id="A0A916SJ02"/>
<evidence type="ECO:0000313" key="2">
    <source>
        <dbReference type="Proteomes" id="UP000646478"/>
    </source>
</evidence>
<dbReference type="Pfam" id="PF05974">
    <property type="entry name" value="DUF892"/>
    <property type="match status" value="1"/>
</dbReference>
<dbReference type="Gene3D" id="1.20.1260.10">
    <property type="match status" value="1"/>
</dbReference>